<dbReference type="GO" id="GO:0008270">
    <property type="term" value="F:zinc ion binding"/>
    <property type="evidence" value="ECO:0007669"/>
    <property type="project" value="UniProtKB-KW"/>
</dbReference>
<keyword evidence="5" id="KW-0862">Zinc</keyword>
<dbReference type="PANTHER" id="PTHR25462:SF301">
    <property type="entry name" value="E3 UBIQUITIN-PROTEIN LIGASE TRIM56-LIKE"/>
    <property type="match status" value="1"/>
</dbReference>
<dbReference type="InterPro" id="IPR001841">
    <property type="entry name" value="Znf_RING"/>
</dbReference>
<dbReference type="Pfam" id="PF00643">
    <property type="entry name" value="zf-B_box"/>
    <property type="match status" value="1"/>
</dbReference>
<dbReference type="SUPFAM" id="SSF57850">
    <property type="entry name" value="RING/U-box"/>
    <property type="match status" value="1"/>
</dbReference>
<gene>
    <name evidence="10 12" type="primary">TRIM</name>
</gene>
<feature type="domain" description="B box-type" evidence="9">
    <location>
        <begin position="108"/>
        <end position="149"/>
    </location>
</feature>
<dbReference type="SUPFAM" id="SSF57845">
    <property type="entry name" value="B-box zinc-binding domain"/>
    <property type="match status" value="1"/>
</dbReference>
<sequence>MADAKRVQISKDEFDERFLTCKLCEEPYNDEEKIPKYLPCLHTYCKSCLSSHIGTTMEFDCPECRQKTQTPHSGVDGIPNNFIIQNQRQYFVTQEKVTKKLFIPCQSCNRNQDASAISFCMNCRAFLCNLCDEAHAYSLGLKTHELKPMEELTASSKGIDESMLRRKTYCSRGRNHQNQELTLFCDSQACQSTICLQCAFLDHNKADGHEPIEIEKALGKYTGIIQKKLEVLKKRSNVLKTLIREVDADQANLKDSSTNEQREITNFFNQLFKKLEIRKTELLSEVKKQEDLVESCLNSEMNDLELELTVTNSTAEFAEHALKHSSDIELLTAKDDISSQMDKVSSKVISPHVVKVEEFPHCFHPTDVPECLVKRAVFVGYGGKTRCDIQAIDKCVGTECKITITPHGMDGKPLGVSGISLDTTIGGPDEKLTETTAIDNGDGTYRVIFRPKQHGRHSVMIKIYGTPAVVKPNIIDIKDKLKT</sequence>
<evidence type="ECO:0000313" key="11">
    <source>
        <dbReference type="Proteomes" id="UP000694865"/>
    </source>
</evidence>
<organism evidence="10">
    <name type="scientific">Saccoglossus kowalevskii</name>
    <name type="common">Acorn worm</name>
    <dbReference type="NCBI Taxonomy" id="10224"/>
    <lineage>
        <taxon>Eukaryota</taxon>
        <taxon>Metazoa</taxon>
        <taxon>Hemichordata</taxon>
        <taxon>Enteropneusta</taxon>
        <taxon>Harrimaniidae</taxon>
        <taxon>Saccoglossus</taxon>
    </lineage>
</organism>
<protein>
    <submittedName>
        <fullName evidence="10 12">Tripartite motif protein</fullName>
    </submittedName>
</protein>
<dbReference type="Gene3D" id="3.30.160.60">
    <property type="entry name" value="Classic Zinc Finger"/>
    <property type="match status" value="1"/>
</dbReference>
<dbReference type="InterPro" id="IPR017868">
    <property type="entry name" value="Filamin/ABP280_repeat-like"/>
</dbReference>
<dbReference type="AlphaFoldDB" id="D2XNL6"/>
<dbReference type="PROSITE" id="PS50119">
    <property type="entry name" value="ZF_BBOX"/>
    <property type="match status" value="1"/>
</dbReference>
<evidence type="ECO:0000256" key="6">
    <source>
        <dbReference type="PROSITE-ProRule" id="PRU00024"/>
    </source>
</evidence>
<evidence type="ECO:0000259" key="8">
    <source>
        <dbReference type="PROSITE" id="PS50089"/>
    </source>
</evidence>
<dbReference type="PROSITE" id="PS00518">
    <property type="entry name" value="ZF_RING_1"/>
    <property type="match status" value="1"/>
</dbReference>
<accession>D2XNL6</accession>
<dbReference type="PROSITE" id="PS50089">
    <property type="entry name" value="ZF_RING_2"/>
    <property type="match status" value="1"/>
</dbReference>
<dbReference type="Gene3D" id="4.10.830.40">
    <property type="match status" value="1"/>
</dbReference>
<keyword evidence="2" id="KW-0479">Metal-binding</keyword>
<dbReference type="Gene3D" id="2.60.40.10">
    <property type="entry name" value="Immunoglobulins"/>
    <property type="match status" value="1"/>
</dbReference>
<evidence type="ECO:0000256" key="1">
    <source>
        <dbReference type="ARBA" id="ARBA00008518"/>
    </source>
</evidence>
<dbReference type="SMR" id="D2XNL6"/>
<dbReference type="InterPro" id="IPR001298">
    <property type="entry name" value="Filamin/ABP280_rpt"/>
</dbReference>
<dbReference type="InterPro" id="IPR013083">
    <property type="entry name" value="Znf_RING/FYVE/PHD"/>
</dbReference>
<proteinExistence type="evidence at transcript level"/>
<dbReference type="EMBL" id="GU224237">
    <property type="protein sequence ID" value="ADB22646.1"/>
    <property type="molecule type" value="mRNA"/>
</dbReference>
<comment type="similarity">
    <text evidence="1">Belongs to the TRIM/RBCC family.</text>
</comment>
<dbReference type="SUPFAM" id="SSF81296">
    <property type="entry name" value="E set domains"/>
    <property type="match status" value="1"/>
</dbReference>
<dbReference type="Pfam" id="PF00630">
    <property type="entry name" value="Filamin"/>
    <property type="match status" value="1"/>
</dbReference>
<evidence type="ECO:0000313" key="10">
    <source>
        <dbReference type="EMBL" id="ADB22646.1"/>
    </source>
</evidence>
<dbReference type="GeneID" id="100329072"/>
<dbReference type="SMART" id="SM00184">
    <property type="entry name" value="RING"/>
    <property type="match status" value="1"/>
</dbReference>
<dbReference type="SMART" id="SM00336">
    <property type="entry name" value="BBOX"/>
    <property type="match status" value="2"/>
</dbReference>
<evidence type="ECO:0000259" key="9">
    <source>
        <dbReference type="PROSITE" id="PS50119"/>
    </source>
</evidence>
<dbReference type="RefSeq" id="NP_001164683.1">
    <property type="nucleotide sequence ID" value="NM_001171212.1"/>
</dbReference>
<dbReference type="InterPro" id="IPR013783">
    <property type="entry name" value="Ig-like_fold"/>
</dbReference>
<evidence type="ECO:0000256" key="3">
    <source>
        <dbReference type="ARBA" id="ARBA00022737"/>
    </source>
</evidence>
<dbReference type="PANTHER" id="PTHR25462">
    <property type="entry name" value="BONUS, ISOFORM C-RELATED"/>
    <property type="match status" value="1"/>
</dbReference>
<keyword evidence="4 6" id="KW-0863">Zinc-finger</keyword>
<dbReference type="Gene3D" id="3.30.40.10">
    <property type="entry name" value="Zinc/RING finger domain, C3HC4 (zinc finger)"/>
    <property type="match status" value="1"/>
</dbReference>
<dbReference type="InterPro" id="IPR047153">
    <property type="entry name" value="TRIM45/56/19-like"/>
</dbReference>
<reference evidence="10" key="1">
    <citation type="submission" date="2009-11" db="EMBL/GenBank/DDBJ databases">
        <authorList>
            <person name="Freeman R.M.Jr."/>
            <person name="Wu M."/>
            <person name="Gerhart J."/>
        </authorList>
    </citation>
    <scope>NUCLEOTIDE SEQUENCE</scope>
</reference>
<evidence type="ECO:0000256" key="5">
    <source>
        <dbReference type="ARBA" id="ARBA00022833"/>
    </source>
</evidence>
<feature type="repeat" description="Filamin" evidence="7">
    <location>
        <begin position="421"/>
        <end position="477"/>
    </location>
</feature>
<reference evidence="12" key="2">
    <citation type="submission" date="2025-05" db="UniProtKB">
        <authorList>
            <consortium name="RefSeq"/>
        </authorList>
    </citation>
    <scope>IDENTIFICATION</scope>
</reference>
<evidence type="ECO:0000256" key="4">
    <source>
        <dbReference type="ARBA" id="ARBA00022771"/>
    </source>
</evidence>
<evidence type="ECO:0000256" key="2">
    <source>
        <dbReference type="ARBA" id="ARBA00022723"/>
    </source>
</evidence>
<dbReference type="InterPro" id="IPR018957">
    <property type="entry name" value="Znf_C3HC4_RING-type"/>
</dbReference>
<feature type="domain" description="RING-type" evidence="8">
    <location>
        <begin position="21"/>
        <end position="65"/>
    </location>
</feature>
<dbReference type="InterPro" id="IPR014756">
    <property type="entry name" value="Ig_E-set"/>
</dbReference>
<dbReference type="PROSITE" id="PS50194">
    <property type="entry name" value="FILAMIN_REPEAT"/>
    <property type="match status" value="1"/>
</dbReference>
<dbReference type="CTD" id="100329072"/>
<dbReference type="Pfam" id="PF00097">
    <property type="entry name" value="zf-C3HC4"/>
    <property type="match status" value="1"/>
</dbReference>
<evidence type="ECO:0000256" key="7">
    <source>
        <dbReference type="PROSITE-ProRule" id="PRU00087"/>
    </source>
</evidence>
<dbReference type="InterPro" id="IPR017907">
    <property type="entry name" value="Znf_RING_CS"/>
</dbReference>
<dbReference type="InterPro" id="IPR000315">
    <property type="entry name" value="Znf_B-box"/>
</dbReference>
<dbReference type="KEGG" id="sko:100329072"/>
<name>D2XNL6_SACKO</name>
<keyword evidence="11" id="KW-1185">Reference proteome</keyword>
<dbReference type="OrthoDB" id="6105938at2759"/>
<keyword evidence="3" id="KW-0677">Repeat</keyword>
<evidence type="ECO:0000313" key="12">
    <source>
        <dbReference type="RefSeq" id="NP_001164683.1"/>
    </source>
</evidence>
<dbReference type="SMART" id="SM00557">
    <property type="entry name" value="IG_FLMN"/>
    <property type="match status" value="1"/>
</dbReference>
<dbReference type="Proteomes" id="UP000694865">
    <property type="component" value="Unplaced"/>
</dbReference>